<evidence type="ECO:0000313" key="2">
    <source>
        <dbReference type="EMBL" id="CAJ1976930.1"/>
    </source>
</evidence>
<proteinExistence type="predicted"/>
<dbReference type="EMBL" id="OY731407">
    <property type="protein sequence ID" value="CAJ1976930.1"/>
    <property type="molecule type" value="Genomic_DNA"/>
</dbReference>
<dbReference type="Proteomes" id="UP001189624">
    <property type="component" value="Chromosome 10"/>
</dbReference>
<evidence type="ECO:0000313" key="3">
    <source>
        <dbReference type="Proteomes" id="UP001189624"/>
    </source>
</evidence>
<dbReference type="AlphaFoldDB" id="A0AA86W267"/>
<dbReference type="Gramene" id="rna-AYBTSS11_LOCUS29073">
    <property type="protein sequence ID" value="CAJ1976930.1"/>
    <property type="gene ID" value="gene-AYBTSS11_LOCUS29073"/>
</dbReference>
<protein>
    <submittedName>
        <fullName evidence="2">Uncharacterized protein</fullName>
    </submittedName>
</protein>
<sequence>MVEVMDGGSGNVKLGIGTDGAVRGVWLLENGGFGKRRTDYQGLSLRGNKSEIESVAHGLFRKNNNKDFRTAACRNRQRGRAFSDKKVEEAETGLGTPEVEDGGGHGRK</sequence>
<gene>
    <name evidence="2" type="ORF">AYBTSS11_LOCUS29073</name>
</gene>
<accession>A0AA86W267</accession>
<keyword evidence="3" id="KW-1185">Reference proteome</keyword>
<name>A0AA86W267_9FABA</name>
<organism evidence="2 3">
    <name type="scientific">Sphenostylis stenocarpa</name>
    <dbReference type="NCBI Taxonomy" id="92480"/>
    <lineage>
        <taxon>Eukaryota</taxon>
        <taxon>Viridiplantae</taxon>
        <taxon>Streptophyta</taxon>
        <taxon>Embryophyta</taxon>
        <taxon>Tracheophyta</taxon>
        <taxon>Spermatophyta</taxon>
        <taxon>Magnoliopsida</taxon>
        <taxon>eudicotyledons</taxon>
        <taxon>Gunneridae</taxon>
        <taxon>Pentapetalae</taxon>
        <taxon>rosids</taxon>
        <taxon>fabids</taxon>
        <taxon>Fabales</taxon>
        <taxon>Fabaceae</taxon>
        <taxon>Papilionoideae</taxon>
        <taxon>50 kb inversion clade</taxon>
        <taxon>NPAAA clade</taxon>
        <taxon>indigoferoid/millettioid clade</taxon>
        <taxon>Phaseoleae</taxon>
        <taxon>Sphenostylis</taxon>
    </lineage>
</organism>
<reference evidence="2" key="1">
    <citation type="submission" date="2023-10" db="EMBL/GenBank/DDBJ databases">
        <authorList>
            <person name="Domelevo Entfellner J.-B."/>
        </authorList>
    </citation>
    <scope>NUCLEOTIDE SEQUENCE</scope>
</reference>
<feature type="region of interest" description="Disordered" evidence="1">
    <location>
        <begin position="77"/>
        <end position="108"/>
    </location>
</feature>
<evidence type="ECO:0000256" key="1">
    <source>
        <dbReference type="SAM" id="MobiDB-lite"/>
    </source>
</evidence>